<dbReference type="EMBL" id="CP045119">
    <property type="protein sequence ID" value="QIN82663.1"/>
    <property type="molecule type" value="Genomic_DNA"/>
</dbReference>
<dbReference type="Proteomes" id="UP000501452">
    <property type="component" value="Chromosome"/>
</dbReference>
<dbReference type="KEGG" id="rub:GBA63_08405"/>
<dbReference type="AlphaFoldDB" id="A0A6G8Q890"/>
<organism evidence="2 3">
    <name type="scientific">Rubrobacter tropicus</name>
    <dbReference type="NCBI Taxonomy" id="2653851"/>
    <lineage>
        <taxon>Bacteria</taxon>
        <taxon>Bacillati</taxon>
        <taxon>Actinomycetota</taxon>
        <taxon>Rubrobacteria</taxon>
        <taxon>Rubrobacterales</taxon>
        <taxon>Rubrobacteraceae</taxon>
        <taxon>Rubrobacter</taxon>
    </lineage>
</organism>
<accession>A0A6G8Q890</accession>
<sequence>MTSGNIQMGPDPDEVRDALNAALRDDPALRERTSEQVATELAGRGYLQEEPDPVLVAETLGTPDPDGPDDGPGEETEAASPT</sequence>
<evidence type="ECO:0000313" key="3">
    <source>
        <dbReference type="Proteomes" id="UP000501452"/>
    </source>
</evidence>
<name>A0A6G8Q890_9ACTN</name>
<evidence type="ECO:0000256" key="1">
    <source>
        <dbReference type="SAM" id="MobiDB-lite"/>
    </source>
</evidence>
<feature type="region of interest" description="Disordered" evidence="1">
    <location>
        <begin position="41"/>
        <end position="82"/>
    </location>
</feature>
<protein>
    <submittedName>
        <fullName evidence="2">Uncharacterized protein</fullName>
    </submittedName>
</protein>
<gene>
    <name evidence="2" type="ORF">GBA63_08405</name>
</gene>
<dbReference type="RefSeq" id="WP_166175211.1">
    <property type="nucleotide sequence ID" value="NZ_CP045119.1"/>
</dbReference>
<evidence type="ECO:0000313" key="2">
    <source>
        <dbReference type="EMBL" id="QIN82663.1"/>
    </source>
</evidence>
<keyword evidence="3" id="KW-1185">Reference proteome</keyword>
<proteinExistence type="predicted"/>
<feature type="compositionally biased region" description="Acidic residues" evidence="1">
    <location>
        <begin position="66"/>
        <end position="82"/>
    </location>
</feature>
<reference evidence="2 3" key="1">
    <citation type="submission" date="2019-10" db="EMBL/GenBank/DDBJ databases">
        <title>Rubrobacter sp nov SCSIO 52090 isolated from a deep-sea sediment in the South China Sea.</title>
        <authorList>
            <person name="Chen R.W."/>
        </authorList>
    </citation>
    <scope>NUCLEOTIDE SEQUENCE [LARGE SCALE GENOMIC DNA]</scope>
    <source>
        <strain evidence="2 3">SCSIO 52909</strain>
    </source>
</reference>